<dbReference type="Pfam" id="PF04178">
    <property type="entry name" value="Got1"/>
    <property type="match status" value="1"/>
</dbReference>
<dbReference type="GO" id="GO:0012505">
    <property type="term" value="C:endomembrane system"/>
    <property type="evidence" value="ECO:0007669"/>
    <property type="project" value="UniProtKB-ARBA"/>
</dbReference>
<comment type="caution">
    <text evidence="8">Lacks conserved residue(s) required for the propagation of feature annotation.</text>
</comment>
<keyword evidence="5 8" id="KW-1133">Transmembrane helix</keyword>
<accession>A0AAQ3NN79</accession>
<evidence type="ECO:0000313" key="9">
    <source>
        <dbReference type="EMBL" id="WVZ13560.1"/>
    </source>
</evidence>
<keyword evidence="2 8" id="KW-0813">Transport</keyword>
<dbReference type="GO" id="GO:0015031">
    <property type="term" value="P:protein transport"/>
    <property type="evidence" value="ECO:0007669"/>
    <property type="project" value="UniProtKB-KW"/>
</dbReference>
<dbReference type="EMBL" id="CP144697">
    <property type="protein sequence ID" value="WVZ13560.1"/>
    <property type="molecule type" value="Genomic_DNA"/>
</dbReference>
<sequence>MYALSMSSILGDGKLISDNFLDRYRNFRIVLMQEKLVNRIEKLVVPKSKDKDDSQHEDMDPYAIIDHLKKMFGSQSRQSDTNYLRPCLGRYSGKNQGSVLVIGKSNKKMGKGKYKPRKKPFAAKVGVTKPNLKKGDVVKSYGLNAFNTRQWKVGCGNLFYDSTAFLIGPKRQVTMMLDPVRIYATSIYIASMIIALFCALYVHNKLLTFLALILEFGALVWYVSNFPLVFHIT</sequence>
<feature type="transmembrane region" description="Helical" evidence="8">
    <location>
        <begin position="180"/>
        <end position="202"/>
    </location>
</feature>
<comment type="function">
    <text evidence="8">May be involved in fusion of retrograde transport vesicles derived from an endocytic compartment with the Golgi complex.</text>
</comment>
<protein>
    <recommendedName>
        <fullName evidence="8">Vesicle transport protein</fullName>
    </recommendedName>
</protein>
<dbReference type="Proteomes" id="UP001374535">
    <property type="component" value="Chromosome 4"/>
</dbReference>
<evidence type="ECO:0000256" key="5">
    <source>
        <dbReference type="ARBA" id="ARBA00022989"/>
    </source>
</evidence>
<comment type="similarity">
    <text evidence="7 8">Belongs to the SFT2 family.</text>
</comment>
<evidence type="ECO:0000256" key="4">
    <source>
        <dbReference type="ARBA" id="ARBA00022927"/>
    </source>
</evidence>
<dbReference type="InterPro" id="IPR011691">
    <property type="entry name" value="Vesicle_transpt_SFT2"/>
</dbReference>
<evidence type="ECO:0000256" key="2">
    <source>
        <dbReference type="ARBA" id="ARBA00022448"/>
    </source>
</evidence>
<keyword evidence="10" id="KW-1185">Reference proteome</keyword>
<reference evidence="9 10" key="1">
    <citation type="journal article" date="2023" name="Life. Sci Alliance">
        <title>Evolutionary insights into 3D genome organization and epigenetic landscape of Vigna mungo.</title>
        <authorList>
            <person name="Junaid A."/>
            <person name="Singh B."/>
            <person name="Bhatia S."/>
        </authorList>
    </citation>
    <scope>NUCLEOTIDE SEQUENCE [LARGE SCALE GENOMIC DNA]</scope>
    <source>
        <strain evidence="9">Urdbean</strain>
    </source>
</reference>
<gene>
    <name evidence="9" type="ORF">V8G54_011126</name>
</gene>
<evidence type="ECO:0000256" key="1">
    <source>
        <dbReference type="ARBA" id="ARBA00004141"/>
    </source>
</evidence>
<evidence type="ECO:0000313" key="10">
    <source>
        <dbReference type="Proteomes" id="UP001374535"/>
    </source>
</evidence>
<dbReference type="PANTHER" id="PTHR23137:SF6">
    <property type="entry name" value="VESICLE TRANSPORT PROTEIN"/>
    <property type="match status" value="1"/>
</dbReference>
<dbReference type="AlphaFoldDB" id="A0AAQ3NN79"/>
<dbReference type="GO" id="GO:0005737">
    <property type="term" value="C:cytoplasm"/>
    <property type="evidence" value="ECO:0007669"/>
    <property type="project" value="UniProtKB-ARBA"/>
</dbReference>
<keyword evidence="4 8" id="KW-0653">Protein transport</keyword>
<evidence type="ECO:0000256" key="7">
    <source>
        <dbReference type="ARBA" id="ARBA00025800"/>
    </source>
</evidence>
<feature type="transmembrane region" description="Helical" evidence="8">
    <location>
        <begin position="208"/>
        <end position="230"/>
    </location>
</feature>
<dbReference type="PANTHER" id="PTHR23137">
    <property type="entry name" value="VESICLE TRANSPORT PROTEIN-RELATED"/>
    <property type="match status" value="1"/>
</dbReference>
<comment type="subcellular location">
    <subcellularLocation>
        <location evidence="1 8">Membrane</location>
        <topology evidence="1 8">Multi-pass membrane protein</topology>
    </subcellularLocation>
</comment>
<keyword evidence="3 8" id="KW-0812">Transmembrane</keyword>
<keyword evidence="6 8" id="KW-0472">Membrane</keyword>
<evidence type="ECO:0000256" key="3">
    <source>
        <dbReference type="ARBA" id="ARBA00022692"/>
    </source>
</evidence>
<organism evidence="9 10">
    <name type="scientific">Vigna mungo</name>
    <name type="common">Black gram</name>
    <name type="synonym">Phaseolus mungo</name>
    <dbReference type="NCBI Taxonomy" id="3915"/>
    <lineage>
        <taxon>Eukaryota</taxon>
        <taxon>Viridiplantae</taxon>
        <taxon>Streptophyta</taxon>
        <taxon>Embryophyta</taxon>
        <taxon>Tracheophyta</taxon>
        <taxon>Spermatophyta</taxon>
        <taxon>Magnoliopsida</taxon>
        <taxon>eudicotyledons</taxon>
        <taxon>Gunneridae</taxon>
        <taxon>Pentapetalae</taxon>
        <taxon>rosids</taxon>
        <taxon>fabids</taxon>
        <taxon>Fabales</taxon>
        <taxon>Fabaceae</taxon>
        <taxon>Papilionoideae</taxon>
        <taxon>50 kb inversion clade</taxon>
        <taxon>NPAAA clade</taxon>
        <taxon>indigoferoid/millettioid clade</taxon>
        <taxon>Phaseoleae</taxon>
        <taxon>Vigna</taxon>
    </lineage>
</organism>
<evidence type="ECO:0000256" key="6">
    <source>
        <dbReference type="ARBA" id="ARBA00023136"/>
    </source>
</evidence>
<name>A0AAQ3NN79_VIGMU</name>
<dbReference type="InterPro" id="IPR007305">
    <property type="entry name" value="Vesicle_transpt_Got1/SFT2"/>
</dbReference>
<proteinExistence type="inferred from homology"/>
<evidence type="ECO:0000256" key="8">
    <source>
        <dbReference type="RuleBase" id="RU363111"/>
    </source>
</evidence>
<dbReference type="GO" id="GO:0016020">
    <property type="term" value="C:membrane"/>
    <property type="evidence" value="ECO:0007669"/>
    <property type="project" value="UniProtKB-SubCell"/>
</dbReference>
<dbReference type="GO" id="GO:0016192">
    <property type="term" value="P:vesicle-mediated transport"/>
    <property type="evidence" value="ECO:0007669"/>
    <property type="project" value="InterPro"/>
</dbReference>